<keyword evidence="3" id="KW-1185">Reference proteome</keyword>
<feature type="domain" description="DUF6969" evidence="1">
    <location>
        <begin position="36"/>
        <end position="240"/>
    </location>
</feature>
<reference evidence="2 3" key="1">
    <citation type="submission" date="2017-10" db="EMBL/GenBank/DDBJ databases">
        <title>Sedimentibacterium mangrovi gen. nov., sp. nov., a novel member of family Phyllobacteriacea isolated from mangrove sediment.</title>
        <authorList>
            <person name="Liao H."/>
            <person name="Tian Y."/>
        </authorList>
    </citation>
    <scope>NUCLEOTIDE SEQUENCE [LARGE SCALE GENOMIC DNA]</scope>
    <source>
        <strain evidence="2 3">X9-2-2</strain>
    </source>
</reference>
<proteinExistence type="predicted"/>
<evidence type="ECO:0000259" key="1">
    <source>
        <dbReference type="Pfam" id="PF22308"/>
    </source>
</evidence>
<dbReference type="Proteomes" id="UP000221168">
    <property type="component" value="Unassembled WGS sequence"/>
</dbReference>
<accession>A0A2G1QRB1</accession>
<dbReference type="AlphaFoldDB" id="A0A2G1QRB1"/>
<organism evidence="2 3">
    <name type="scientific">Zhengella mangrovi</name>
    <dbReference type="NCBI Taxonomy" id="1982044"/>
    <lineage>
        <taxon>Bacteria</taxon>
        <taxon>Pseudomonadati</taxon>
        <taxon>Pseudomonadota</taxon>
        <taxon>Alphaproteobacteria</taxon>
        <taxon>Hyphomicrobiales</taxon>
        <taxon>Notoacmeibacteraceae</taxon>
        <taxon>Zhengella</taxon>
    </lineage>
</organism>
<name>A0A2G1QRB1_9HYPH</name>
<dbReference type="Pfam" id="PF22308">
    <property type="entry name" value="DUF6969"/>
    <property type="match status" value="1"/>
</dbReference>
<dbReference type="OrthoDB" id="6115415at2"/>
<evidence type="ECO:0000313" key="2">
    <source>
        <dbReference type="EMBL" id="PHP67994.1"/>
    </source>
</evidence>
<sequence>MPGTAVHKRDEAALPFRVLPEPDLSDLPVEQLERMHEAAATVLQCSNDLAEAGKSIVGEVLRGQGDFLTWKRYPDGDVFDEPNHSQYFYHAHEPGEMIDGENGHFHLFMRPFAIAPELRPVPLPGGSDGKDPADRFVHIGAISVDAFSRPLRLFTTNVWVTSETLFAAQDIIPLLDRFAIEVAHPDPLVNRWITAMVAFYRPQFEGLLRLRDEVLAEWAARRPLGEVIEDRRLQNASEIGVDIARQIGRIESLLGI</sequence>
<dbReference type="EMBL" id="PDVP01000002">
    <property type="protein sequence ID" value="PHP67994.1"/>
    <property type="molecule type" value="Genomic_DNA"/>
</dbReference>
<comment type="caution">
    <text evidence="2">The sequence shown here is derived from an EMBL/GenBank/DDBJ whole genome shotgun (WGS) entry which is preliminary data.</text>
</comment>
<evidence type="ECO:0000313" key="3">
    <source>
        <dbReference type="Proteomes" id="UP000221168"/>
    </source>
</evidence>
<dbReference type="InterPro" id="IPR054242">
    <property type="entry name" value="DUF6969"/>
</dbReference>
<gene>
    <name evidence="2" type="ORF">CSC94_04820</name>
</gene>
<dbReference type="RefSeq" id="WP_099304351.1">
    <property type="nucleotide sequence ID" value="NZ_PDVP01000002.1"/>
</dbReference>
<protein>
    <recommendedName>
        <fullName evidence="1">DUF6969 domain-containing protein</fullName>
    </recommendedName>
</protein>